<dbReference type="AlphaFoldDB" id="A0A1J5QNL3"/>
<accession>A0A1J5QNL3</accession>
<protein>
    <submittedName>
        <fullName evidence="4">D-alanine aminotransferase</fullName>
        <ecNumber evidence="4">2.6.1.21</ecNumber>
    </submittedName>
</protein>
<dbReference type="Gene3D" id="3.30.470.10">
    <property type="match status" value="1"/>
</dbReference>
<dbReference type="InterPro" id="IPR043131">
    <property type="entry name" value="BCAT-like_N"/>
</dbReference>
<proteinExistence type="inferred from homology"/>
<comment type="cofactor">
    <cofactor evidence="1">
        <name>pyridoxal 5'-phosphate</name>
        <dbReference type="ChEBI" id="CHEBI:597326"/>
    </cofactor>
</comment>
<dbReference type="InterPro" id="IPR043132">
    <property type="entry name" value="BCAT-like_C"/>
</dbReference>
<name>A0A1J5QNL3_9ZZZZ</name>
<evidence type="ECO:0000313" key="4">
    <source>
        <dbReference type="EMBL" id="OIQ77557.1"/>
    </source>
</evidence>
<dbReference type="PANTHER" id="PTHR42743:SF11">
    <property type="entry name" value="AMINODEOXYCHORISMATE LYASE"/>
    <property type="match status" value="1"/>
</dbReference>
<evidence type="ECO:0000256" key="3">
    <source>
        <dbReference type="ARBA" id="ARBA00022898"/>
    </source>
</evidence>
<dbReference type="Pfam" id="PF01063">
    <property type="entry name" value="Aminotran_4"/>
    <property type="match status" value="1"/>
</dbReference>
<comment type="caution">
    <text evidence="4">The sequence shown here is derived from an EMBL/GenBank/DDBJ whole genome shotgun (WGS) entry which is preliminary data.</text>
</comment>
<organism evidence="4">
    <name type="scientific">mine drainage metagenome</name>
    <dbReference type="NCBI Taxonomy" id="410659"/>
    <lineage>
        <taxon>unclassified sequences</taxon>
        <taxon>metagenomes</taxon>
        <taxon>ecological metagenomes</taxon>
    </lineage>
</organism>
<reference evidence="4" key="1">
    <citation type="submission" date="2016-10" db="EMBL/GenBank/DDBJ databases">
        <title>Sequence of Gallionella enrichment culture.</title>
        <authorList>
            <person name="Poehlein A."/>
            <person name="Muehling M."/>
            <person name="Daniel R."/>
        </authorList>
    </citation>
    <scope>NUCLEOTIDE SEQUENCE</scope>
</reference>
<gene>
    <name evidence="4" type="primary">dat_12</name>
    <name evidence="4" type="ORF">GALL_407460</name>
</gene>
<dbReference type="EC" id="2.6.1.21" evidence="4"/>
<comment type="similarity">
    <text evidence="2">Belongs to the class-IV pyridoxal-phosphate-dependent aminotransferase family.</text>
</comment>
<evidence type="ECO:0000256" key="1">
    <source>
        <dbReference type="ARBA" id="ARBA00001933"/>
    </source>
</evidence>
<dbReference type="Gene3D" id="3.20.10.10">
    <property type="entry name" value="D-amino Acid Aminotransferase, subunit A, domain 2"/>
    <property type="match status" value="1"/>
</dbReference>
<keyword evidence="4" id="KW-0808">Transferase</keyword>
<dbReference type="GO" id="GO:0046394">
    <property type="term" value="P:carboxylic acid biosynthetic process"/>
    <property type="evidence" value="ECO:0007669"/>
    <property type="project" value="UniProtKB-ARBA"/>
</dbReference>
<dbReference type="PANTHER" id="PTHR42743">
    <property type="entry name" value="AMINO-ACID AMINOTRANSFERASE"/>
    <property type="match status" value="1"/>
</dbReference>
<dbReference type="GO" id="GO:0005829">
    <property type="term" value="C:cytosol"/>
    <property type="evidence" value="ECO:0007669"/>
    <property type="project" value="TreeGrafter"/>
</dbReference>
<dbReference type="SUPFAM" id="SSF56752">
    <property type="entry name" value="D-aminoacid aminotransferase-like PLP-dependent enzymes"/>
    <property type="match status" value="1"/>
</dbReference>
<dbReference type="GO" id="GO:0047810">
    <property type="term" value="F:D-alanine-2-oxoglutarate aminotransferase activity"/>
    <property type="evidence" value="ECO:0007669"/>
    <property type="project" value="UniProtKB-EC"/>
</dbReference>
<dbReference type="EMBL" id="MLJW01001586">
    <property type="protein sequence ID" value="OIQ77557.1"/>
    <property type="molecule type" value="Genomic_DNA"/>
</dbReference>
<keyword evidence="4" id="KW-0032">Aminotransferase</keyword>
<dbReference type="PROSITE" id="PS00770">
    <property type="entry name" value="AA_TRANSFER_CLASS_4"/>
    <property type="match status" value="1"/>
</dbReference>
<dbReference type="InterPro" id="IPR001544">
    <property type="entry name" value="Aminotrans_IV"/>
</dbReference>
<keyword evidence="3" id="KW-0663">Pyridoxal phosphate</keyword>
<dbReference type="InterPro" id="IPR050571">
    <property type="entry name" value="Class-IV_PLP-Dep_Aminotrnsfr"/>
</dbReference>
<sequence>MKIWVNDQLFDRDEARVSVLDHGFTVGDGVFETVKTINGEPFALTRHLSRLTQSAQGLLLPVPERERLLGAISAVLSANRVDGEGRLRITWTAGIGPSGSGRDPEAESTLVITHMPATAWAETAQIVTVDFPRNERSPLAGIKSISYAENVLALAIAKSRGADEAIFGNTRGELCEGTGSNIFVVVGDELLTPPLASGCLAGITRALALEWCGAREVAMPLSVLLEADEILLASSTRDLQSVHQVNSRLMPPPTERGQKARADFAAKARLRLDP</sequence>
<dbReference type="InterPro" id="IPR036038">
    <property type="entry name" value="Aminotransferase-like"/>
</dbReference>
<evidence type="ECO:0000256" key="2">
    <source>
        <dbReference type="ARBA" id="ARBA00009320"/>
    </source>
</evidence>
<dbReference type="InterPro" id="IPR018300">
    <property type="entry name" value="Aminotrans_IV_CS"/>
</dbReference>